<dbReference type="AlphaFoldDB" id="A0A1E3VUL2"/>
<evidence type="ECO:0008006" key="4">
    <source>
        <dbReference type="Google" id="ProtNLM"/>
    </source>
</evidence>
<dbReference type="RefSeq" id="WP_069443203.1">
    <property type="nucleotide sequence ID" value="NZ_LPWE01000002.1"/>
</dbReference>
<evidence type="ECO:0000313" key="3">
    <source>
        <dbReference type="Proteomes" id="UP000094172"/>
    </source>
</evidence>
<feature type="chain" id="PRO_5009138651" description="LTXXQ motif family protein" evidence="1">
    <location>
        <begin position="27"/>
        <end position="131"/>
    </location>
</feature>
<gene>
    <name evidence="2" type="ORF">AUC70_13175</name>
</gene>
<organism evidence="2 3">
    <name type="scientific">Methyloceanibacter stevinii</name>
    <dbReference type="NCBI Taxonomy" id="1774970"/>
    <lineage>
        <taxon>Bacteria</taxon>
        <taxon>Pseudomonadati</taxon>
        <taxon>Pseudomonadota</taxon>
        <taxon>Alphaproteobacteria</taxon>
        <taxon>Hyphomicrobiales</taxon>
        <taxon>Hyphomicrobiaceae</taxon>
        <taxon>Methyloceanibacter</taxon>
    </lineage>
</organism>
<protein>
    <recommendedName>
        <fullName evidence="4">LTXXQ motif family protein</fullName>
    </recommendedName>
</protein>
<proteinExistence type="predicted"/>
<dbReference type="EMBL" id="LPWE01000002">
    <property type="protein sequence ID" value="ODR97205.1"/>
    <property type="molecule type" value="Genomic_DNA"/>
</dbReference>
<keyword evidence="3" id="KW-1185">Reference proteome</keyword>
<name>A0A1E3VUL2_9HYPH</name>
<keyword evidence="1" id="KW-0732">Signal</keyword>
<comment type="caution">
    <text evidence="2">The sequence shown here is derived from an EMBL/GenBank/DDBJ whole genome shotgun (WGS) entry which is preliminary data.</text>
</comment>
<reference evidence="2 3" key="1">
    <citation type="journal article" date="2016" name="Environ. Microbiol.">
        <title>New Methyloceanibacter diversity from North Sea sediments includes methanotroph containing solely the soluble methane monooxygenase.</title>
        <authorList>
            <person name="Vekeman B."/>
            <person name="Kerckhof F.M."/>
            <person name="Cremers G."/>
            <person name="de Vos P."/>
            <person name="Vandamme P."/>
            <person name="Boon N."/>
            <person name="Op den Camp H.J."/>
            <person name="Heylen K."/>
        </authorList>
    </citation>
    <scope>NUCLEOTIDE SEQUENCE [LARGE SCALE GENOMIC DNA]</scope>
    <source>
        <strain evidence="2 3">R-67176</strain>
    </source>
</reference>
<evidence type="ECO:0000313" key="2">
    <source>
        <dbReference type="EMBL" id="ODR97205.1"/>
    </source>
</evidence>
<accession>A0A1E3VUL2</accession>
<sequence>MINSLTRTLAIFAVIGAMLVPAVAAAQLLTPEDIAKLEARLSLTPEQRAAISPILEDSMSARSTTFNKYGVDFETCERPGALGLIRLNKDMNRINADTRSRLAEILTPAQLREYDKIVAEQTAIVKQQIMC</sequence>
<evidence type="ECO:0000256" key="1">
    <source>
        <dbReference type="SAM" id="SignalP"/>
    </source>
</evidence>
<dbReference type="Proteomes" id="UP000094172">
    <property type="component" value="Unassembled WGS sequence"/>
</dbReference>
<feature type="signal peptide" evidence="1">
    <location>
        <begin position="1"/>
        <end position="26"/>
    </location>
</feature>